<dbReference type="SUPFAM" id="SSF49785">
    <property type="entry name" value="Galactose-binding domain-like"/>
    <property type="match status" value="1"/>
</dbReference>
<dbReference type="EC" id="4.2.2.2" evidence="6"/>
<dbReference type="RefSeq" id="WP_264144147.1">
    <property type="nucleotide sequence ID" value="NZ_JAOYEY010000048.1"/>
</dbReference>
<dbReference type="InterPro" id="IPR011050">
    <property type="entry name" value="Pectin_lyase_fold/virulence"/>
</dbReference>
<dbReference type="InterPro" id="IPR005084">
    <property type="entry name" value="CBM6"/>
</dbReference>
<evidence type="ECO:0000256" key="1">
    <source>
        <dbReference type="ARBA" id="ARBA00008891"/>
    </source>
</evidence>
<comment type="caution">
    <text evidence="6">The sequence shown here is derived from an EMBL/GenBank/DDBJ whole genome shotgun (WGS) entry which is preliminary data.</text>
</comment>
<dbReference type="PANTHER" id="PTHR31321">
    <property type="entry name" value="ACYL-COA THIOESTER HYDROLASE YBHC-RELATED"/>
    <property type="match status" value="1"/>
</dbReference>
<dbReference type="PANTHER" id="PTHR31321:SF57">
    <property type="entry name" value="PECTINESTERASE 53-RELATED"/>
    <property type="match status" value="1"/>
</dbReference>
<proteinExistence type="inferred from homology"/>
<keyword evidence="7" id="KW-1185">Reference proteome</keyword>
<dbReference type="PROSITE" id="PS00800">
    <property type="entry name" value="PECTINESTERASE_1"/>
    <property type="match status" value="1"/>
</dbReference>
<dbReference type="InterPro" id="IPR000070">
    <property type="entry name" value="Pectinesterase_cat"/>
</dbReference>
<evidence type="ECO:0000256" key="2">
    <source>
        <dbReference type="ARBA" id="ARBA00022801"/>
    </source>
</evidence>
<dbReference type="Pfam" id="PF01095">
    <property type="entry name" value="Pectinesterase"/>
    <property type="match status" value="1"/>
</dbReference>
<dbReference type="Gene3D" id="2.160.20.10">
    <property type="entry name" value="Single-stranded right-handed beta-helix, Pectin lyase-like"/>
    <property type="match status" value="1"/>
</dbReference>
<evidence type="ECO:0000256" key="3">
    <source>
        <dbReference type="ARBA" id="ARBA00023085"/>
    </source>
</evidence>
<evidence type="ECO:0000256" key="4">
    <source>
        <dbReference type="PROSITE-ProRule" id="PRU10040"/>
    </source>
</evidence>
<evidence type="ECO:0000313" key="6">
    <source>
        <dbReference type="EMBL" id="MCV9887936.1"/>
    </source>
</evidence>
<dbReference type="InterPro" id="IPR012334">
    <property type="entry name" value="Pectin_lyas_fold"/>
</dbReference>
<name>A0ABT3DLK5_9BACI</name>
<dbReference type="Pfam" id="PF09492">
    <property type="entry name" value="Pec_lyase"/>
    <property type="match status" value="1"/>
</dbReference>
<dbReference type="Pfam" id="PF03422">
    <property type="entry name" value="CBM_6"/>
    <property type="match status" value="1"/>
</dbReference>
<keyword evidence="2" id="KW-0378">Hydrolase</keyword>
<keyword evidence="3" id="KW-0063">Aspartyl esterase</keyword>
<dbReference type="CDD" id="cd04082">
    <property type="entry name" value="CBM35_pectate_lyase-like"/>
    <property type="match status" value="1"/>
</dbReference>
<sequence>MKKGRGSYRWVFFILLTCALVVSSLVGIPQNERVFASEGSVFDSIYEAEEATIKEAIIDNQHPGYTGTGFVDYKPNAPGGTITWSIPDIQADGEYSFVFRYANGSAENRPVEITVNDQIVREELAFHSTGEWTNWQTVSIKVDLNAGDNTIVAKGVGPSGGANIDHLRIHNSTEDPDDDSPKPIEVEKVELQELVNGVTLKKLNAAGMVDTSTHTEGDQMSKLAFFAAINRVMGFYKEETYKNIEGDFSTNTWWSYVLEAASQEGYVTQDQVENIKAEEKITRREAAGIISEILDLKPGKGNNNNAVGAVVSKGIMSGKPGFGKKDYVTIGEAARIFGKIEKVTNPQSNEIHVVNSLSVTPQLVVVMLNGQVENIDVKAFAIKAATGSFNGLNPSLENVYPTRAAVGENKFGDTVVLYELQQPLKDGKIAKEENNEFTGDLEEATKRAKNLVSWQMDHGGWTKSMDEEYSRPWDGQEKRSTQFGPNGEELGSIDNNATIKEIRYIAEVYRETDDEKLKESVLKGIGFLLAMQYETGGWPQVYPQRGDSPESSVYYSNYVTFNDNAMINVLQLMDDIVNKKYPFDQNIVDDSLRSKLEGSMDKGIDYILKSQIKVDGKLTAWCAQHDPATYEAQHARVYEHPSISGSESVGIVKFLMSRSNQTPEIQHAVLSALQWFDEVKLEGIRYVSGDPNGVYFVEDPEAVTWYRFYEIGTNEPIFSGRDGVIKRSIQEIEKERRDGYSWGGSYAKQLLEIAKTTGYFENRIYVEVLPNELKDTYGRKLVEGEVSRVEDATEELKKLHVKLTVSKDESGDYQTVQAAIDAVPANNTDTVEIFVKNGIYKEVIKVPANKPFITLVGESAENTVLTYDNYAKKERPEGGTYGTSGSASVYLYANDFTAKNMTMENSFDERLVEGGSQAVAVYTRGERMKFHNVRFIGNQDTLYVNDGIQYFSQCYIEGDVDFIFGGARAVFEECEIVSVDRGSKTNNGYITAASTDINKPYGFLFINSKLVSEAADGTVYLGRPWHPGGDPNAIASVVFKNSELGPHIHQNGWTDMSGFSAKDARFFEYQNEGPGVNLSRPQLTDEEADIYTVENVLNGWNPKQ</sequence>
<dbReference type="GO" id="GO:0030570">
    <property type="term" value="F:pectate lyase activity"/>
    <property type="evidence" value="ECO:0007669"/>
    <property type="project" value="UniProtKB-EC"/>
</dbReference>
<reference evidence="6 7" key="1">
    <citation type="submission" date="2022-10" db="EMBL/GenBank/DDBJ databases">
        <title>Draft genome assembly of moderately radiation resistant bacterium Metabacillus halosaccharovorans.</title>
        <authorList>
            <person name="Pal S."/>
            <person name="Gopinathan A."/>
        </authorList>
    </citation>
    <scope>NUCLEOTIDE SEQUENCE [LARGE SCALE GENOMIC DNA]</scope>
    <source>
        <strain evidence="6 7">VITHBRA001</strain>
    </source>
</reference>
<gene>
    <name evidence="6" type="primary">pelA</name>
    <name evidence="6" type="ORF">OIH86_20020</name>
</gene>
<comment type="similarity">
    <text evidence="1">Belongs to the pectinesterase family.</text>
</comment>
<dbReference type="NCBIfam" id="TIGR02474">
    <property type="entry name" value="pec_lyase"/>
    <property type="match status" value="1"/>
</dbReference>
<protein>
    <submittedName>
        <fullName evidence="6">Pectate lyase</fullName>
        <ecNumber evidence="6">4.2.2.2</ecNumber>
    </submittedName>
</protein>
<dbReference type="PROSITE" id="PS51175">
    <property type="entry name" value="CBM6"/>
    <property type="match status" value="1"/>
</dbReference>
<dbReference type="SUPFAM" id="SSF81853">
    <property type="entry name" value="Family 10 polysaccharide lyase"/>
    <property type="match status" value="1"/>
</dbReference>
<dbReference type="InterPro" id="IPR033131">
    <property type="entry name" value="Pectinesterase_Asp_AS"/>
</dbReference>
<keyword evidence="6" id="KW-0456">Lyase</keyword>
<dbReference type="InterPro" id="IPR018040">
    <property type="entry name" value="Pectinesterase_Tyr_AS"/>
</dbReference>
<feature type="active site" evidence="4">
    <location>
        <position position="961"/>
    </location>
</feature>
<dbReference type="Proteomes" id="UP001526147">
    <property type="component" value="Unassembled WGS sequence"/>
</dbReference>
<dbReference type="EMBL" id="JAOYEY010000048">
    <property type="protein sequence ID" value="MCV9887936.1"/>
    <property type="molecule type" value="Genomic_DNA"/>
</dbReference>
<accession>A0ABT3DLK5</accession>
<evidence type="ECO:0000259" key="5">
    <source>
        <dbReference type="PROSITE" id="PS51175"/>
    </source>
</evidence>
<dbReference type="InterPro" id="IPR012669">
    <property type="entry name" value="Pectate_lyase"/>
</dbReference>
<evidence type="ECO:0000313" key="7">
    <source>
        <dbReference type="Proteomes" id="UP001526147"/>
    </source>
</evidence>
<organism evidence="6 7">
    <name type="scientific">Metabacillus halosaccharovorans</name>
    <dbReference type="NCBI Taxonomy" id="930124"/>
    <lineage>
        <taxon>Bacteria</taxon>
        <taxon>Bacillati</taxon>
        <taxon>Bacillota</taxon>
        <taxon>Bacilli</taxon>
        <taxon>Bacillales</taxon>
        <taxon>Bacillaceae</taxon>
        <taxon>Metabacillus</taxon>
    </lineage>
</organism>
<dbReference type="SUPFAM" id="SSF51126">
    <property type="entry name" value="Pectin lyase-like"/>
    <property type="match status" value="1"/>
</dbReference>
<feature type="domain" description="CBM6" evidence="5">
    <location>
        <begin position="44"/>
        <end position="170"/>
    </location>
</feature>
<dbReference type="Gene3D" id="2.60.120.260">
    <property type="entry name" value="Galactose-binding domain-like"/>
    <property type="match status" value="1"/>
</dbReference>
<dbReference type="InterPro" id="IPR008979">
    <property type="entry name" value="Galactose-bd-like_sf"/>
</dbReference>
<dbReference type="Gene3D" id="1.50.10.20">
    <property type="match status" value="1"/>
</dbReference>
<dbReference type="PROSITE" id="PS00503">
    <property type="entry name" value="PECTINESTERASE_2"/>
    <property type="match status" value="1"/>
</dbReference>